<organism evidence="2 3">
    <name type="scientific">Aquariibacter lacus</name>
    <dbReference type="NCBI Taxonomy" id="2801332"/>
    <lineage>
        <taxon>Bacteria</taxon>
        <taxon>Pseudomonadati</taxon>
        <taxon>Pseudomonadota</taxon>
        <taxon>Betaproteobacteria</taxon>
        <taxon>Burkholderiales</taxon>
        <taxon>Sphaerotilaceae</taxon>
        <taxon>Aquariibacter</taxon>
    </lineage>
</organism>
<evidence type="ECO:0000256" key="1">
    <source>
        <dbReference type="SAM" id="Phobius"/>
    </source>
</evidence>
<keyword evidence="1" id="KW-1133">Transmembrane helix</keyword>
<gene>
    <name evidence="2" type="ORF">JI742_11950</name>
</gene>
<feature type="transmembrane region" description="Helical" evidence="1">
    <location>
        <begin position="64"/>
        <end position="84"/>
    </location>
</feature>
<comment type="caution">
    <text evidence="2">The sequence shown here is derived from an EMBL/GenBank/DDBJ whole genome shotgun (WGS) entry which is preliminary data.</text>
</comment>
<sequence>MVKTAPRTLLRLLLTGLIAALPLAATVAIFAWAWRLLVTWVGPQSAVGQGLIRLGFGAGESEKLGYLLGIGLVLLGLLALGLLTETGLQRGLQRAVEALVQRIPLVRNVYGLIQRFVGLLAQREGSGMASMSAVWCHFGGAERPGVAVLGLLSAPEAVLIAGRPHLAVLLPTAPVPVGGGLLYVPEDWVRPAEIGIDALSSLYVSMGVTSTEHLPRARPAQAEAAAAALVER</sequence>
<accession>A0A9X0XE32</accession>
<name>A0A9X0XE32_9BURK</name>
<dbReference type="Proteomes" id="UP000643207">
    <property type="component" value="Unassembled WGS sequence"/>
</dbReference>
<keyword evidence="3" id="KW-1185">Reference proteome</keyword>
<feature type="transmembrane region" description="Helical" evidence="1">
    <location>
        <begin position="12"/>
        <end position="34"/>
    </location>
</feature>
<proteinExistence type="predicted"/>
<dbReference type="PANTHER" id="PTHR31876">
    <property type="entry name" value="COV-LIKE PROTEIN 1"/>
    <property type="match status" value="1"/>
</dbReference>
<dbReference type="InterPro" id="IPR007462">
    <property type="entry name" value="COV1-like"/>
</dbReference>
<reference evidence="2 3" key="1">
    <citation type="submission" date="2021-01" db="EMBL/GenBank/DDBJ databases">
        <title>Piscinibacter sp. Jin2 Genome sequencing and assembly.</title>
        <authorList>
            <person name="Kim I."/>
        </authorList>
    </citation>
    <scope>NUCLEOTIDE SEQUENCE [LARGE SCALE GENOMIC DNA]</scope>
    <source>
        <strain evidence="2 3">Jin2</strain>
    </source>
</reference>
<keyword evidence="1" id="KW-0472">Membrane</keyword>
<dbReference type="Pfam" id="PF04367">
    <property type="entry name" value="DUF502"/>
    <property type="match status" value="1"/>
</dbReference>
<dbReference type="AlphaFoldDB" id="A0A9X0XE32"/>
<keyword evidence="1" id="KW-0812">Transmembrane</keyword>
<dbReference type="PANTHER" id="PTHR31876:SF26">
    <property type="entry name" value="PROTEIN LIKE COV 2"/>
    <property type="match status" value="1"/>
</dbReference>
<dbReference type="EMBL" id="JAERRA010000002">
    <property type="protein sequence ID" value="MBL0720597.1"/>
    <property type="molecule type" value="Genomic_DNA"/>
</dbReference>
<protein>
    <submittedName>
        <fullName evidence="2">DUF502 domain-containing protein</fullName>
    </submittedName>
</protein>
<evidence type="ECO:0000313" key="2">
    <source>
        <dbReference type="EMBL" id="MBL0720597.1"/>
    </source>
</evidence>
<evidence type="ECO:0000313" key="3">
    <source>
        <dbReference type="Proteomes" id="UP000643207"/>
    </source>
</evidence>